<dbReference type="Gene3D" id="2.70.210.12">
    <property type="entry name" value="GTP1/OBG domain"/>
    <property type="match status" value="1"/>
</dbReference>
<evidence type="ECO:0000313" key="15">
    <source>
        <dbReference type="Proteomes" id="UP001304683"/>
    </source>
</evidence>
<comment type="similarity">
    <text evidence="2 9">Belongs to the TRAFAC class OBG-HflX-like GTPase superfamily. OBG GTPase family.</text>
</comment>
<dbReference type="NCBIfam" id="NF008954">
    <property type="entry name" value="PRK12296.1"/>
    <property type="match status" value="1"/>
</dbReference>
<dbReference type="NCBIfam" id="NF008956">
    <property type="entry name" value="PRK12299.1"/>
    <property type="match status" value="1"/>
</dbReference>
<keyword evidence="5 9" id="KW-0547">Nucleotide-binding</keyword>
<feature type="binding site" evidence="9">
    <location>
        <begin position="217"/>
        <end position="220"/>
    </location>
    <ligand>
        <name>GTP</name>
        <dbReference type="ChEBI" id="CHEBI:37565"/>
    </ligand>
</feature>
<dbReference type="CDD" id="cd01898">
    <property type="entry name" value="Obg"/>
    <property type="match status" value="1"/>
</dbReference>
<feature type="compositionally biased region" description="Low complexity" evidence="10">
    <location>
        <begin position="443"/>
        <end position="454"/>
    </location>
</feature>
<dbReference type="Gene3D" id="3.30.300.350">
    <property type="entry name" value="GTP-binding protein OBG, C-terminal domain"/>
    <property type="match status" value="1"/>
</dbReference>
<feature type="region of interest" description="Disordered" evidence="10">
    <location>
        <begin position="427"/>
        <end position="460"/>
    </location>
</feature>
<dbReference type="InterPro" id="IPR014100">
    <property type="entry name" value="GTP-bd_Obg/CgtA"/>
</dbReference>
<feature type="binding site" evidence="9">
    <location>
        <begin position="195"/>
        <end position="199"/>
    </location>
    <ligand>
        <name>GTP</name>
        <dbReference type="ChEBI" id="CHEBI:37565"/>
    </ligand>
</feature>
<evidence type="ECO:0000256" key="9">
    <source>
        <dbReference type="HAMAP-Rule" id="MF_01454"/>
    </source>
</evidence>
<evidence type="ECO:0000256" key="3">
    <source>
        <dbReference type="ARBA" id="ARBA00022490"/>
    </source>
</evidence>
<name>A0ABZ0QN76_9FIRM</name>
<feature type="region of interest" description="Disordered" evidence="10">
    <location>
        <begin position="70"/>
        <end position="89"/>
    </location>
</feature>
<dbReference type="PROSITE" id="PS00905">
    <property type="entry name" value="GTP1_OBG"/>
    <property type="match status" value="1"/>
</dbReference>
<evidence type="ECO:0000256" key="8">
    <source>
        <dbReference type="ARBA" id="ARBA00023134"/>
    </source>
</evidence>
<proteinExistence type="inferred from homology"/>
<dbReference type="EC" id="3.6.5.-" evidence="9"/>
<evidence type="ECO:0000313" key="14">
    <source>
        <dbReference type="EMBL" id="WPD18946.1"/>
    </source>
</evidence>
<feature type="binding site" evidence="9">
    <location>
        <begin position="287"/>
        <end position="290"/>
    </location>
    <ligand>
        <name>GTP</name>
        <dbReference type="ChEBI" id="CHEBI:37565"/>
    </ligand>
</feature>
<keyword evidence="7 9" id="KW-0460">Magnesium</keyword>
<evidence type="ECO:0000256" key="6">
    <source>
        <dbReference type="ARBA" id="ARBA00022801"/>
    </source>
</evidence>
<evidence type="ECO:0000256" key="5">
    <source>
        <dbReference type="ARBA" id="ARBA00022741"/>
    </source>
</evidence>
<dbReference type="InterPro" id="IPR031167">
    <property type="entry name" value="G_OBG"/>
</dbReference>
<dbReference type="InterPro" id="IPR006169">
    <property type="entry name" value="GTP1_OBG_dom"/>
</dbReference>
<keyword evidence="15" id="KW-1185">Reference proteome</keyword>
<accession>A0ABZ0QN76</accession>
<keyword evidence="8 9" id="KW-0342">GTP-binding</keyword>
<evidence type="ECO:0000259" key="13">
    <source>
        <dbReference type="PROSITE" id="PS51883"/>
    </source>
</evidence>
<dbReference type="SUPFAM" id="SSF52540">
    <property type="entry name" value="P-loop containing nucleoside triphosphate hydrolases"/>
    <property type="match status" value="1"/>
</dbReference>
<feature type="domain" description="Obg" evidence="13">
    <location>
        <begin position="5"/>
        <end position="163"/>
    </location>
</feature>
<organism evidence="14 15">
    <name type="scientific">Thermaerobacter composti</name>
    <dbReference type="NCBI Taxonomy" id="554949"/>
    <lineage>
        <taxon>Bacteria</taxon>
        <taxon>Bacillati</taxon>
        <taxon>Bacillota</taxon>
        <taxon>Clostridia</taxon>
        <taxon>Eubacteriales</taxon>
        <taxon>Clostridiales Family XVII. Incertae Sedis</taxon>
        <taxon>Thermaerobacter</taxon>
    </lineage>
</organism>
<feature type="domain" description="OCT" evidence="12">
    <location>
        <begin position="352"/>
        <end position="430"/>
    </location>
</feature>
<evidence type="ECO:0000256" key="4">
    <source>
        <dbReference type="ARBA" id="ARBA00022723"/>
    </source>
</evidence>
<dbReference type="InterPro" id="IPR006073">
    <property type="entry name" value="GTP-bd"/>
</dbReference>
<comment type="subcellular location">
    <subcellularLocation>
        <location evidence="9">Cytoplasm</location>
    </subcellularLocation>
</comment>
<gene>
    <name evidence="14" type="primary">obgE</name>
    <name evidence="9" type="synonym">obg</name>
    <name evidence="14" type="ORF">Q5761_11385</name>
</gene>
<comment type="subunit">
    <text evidence="9">Monomer.</text>
</comment>
<evidence type="ECO:0000256" key="10">
    <source>
        <dbReference type="SAM" id="MobiDB-lite"/>
    </source>
</evidence>
<dbReference type="InterPro" id="IPR015349">
    <property type="entry name" value="OCT_dom"/>
</dbReference>
<dbReference type="InterPro" id="IPR027417">
    <property type="entry name" value="P-loop_NTPase"/>
</dbReference>
<keyword evidence="6 9" id="KW-0378">Hydrolase</keyword>
<dbReference type="PROSITE" id="PS51881">
    <property type="entry name" value="OCT"/>
    <property type="match status" value="1"/>
</dbReference>
<comment type="caution">
    <text evidence="9">Lacks conserved residue(s) required for the propagation of feature annotation.</text>
</comment>
<keyword evidence="3 9" id="KW-0963">Cytoplasm</keyword>
<feature type="domain" description="OBG-type G" evidence="11">
    <location>
        <begin position="164"/>
        <end position="335"/>
    </location>
</feature>
<evidence type="ECO:0000256" key="1">
    <source>
        <dbReference type="ARBA" id="ARBA00001946"/>
    </source>
</evidence>
<dbReference type="EMBL" id="CP132508">
    <property type="protein sequence ID" value="WPD18946.1"/>
    <property type="molecule type" value="Genomic_DNA"/>
</dbReference>
<sequence length="460" mass="49626">MRPLPEFVDEAEIYVEGGTGGNGAVSFRREKYVPRGGPDGGDGGRGGDVVLVVDPSLTTLADLRYRRHYRAGRGGHGEGGNRQGRRGDDCYVRVPPGTVVRDRDTGAVLADLADPGQRVVVARGGRGGRGNARFATPQRQAPRFAERGEPGERRWLKLELRLLADVGLVGWPNAGKSSLLARISAARPKVAAYPFTTLAPNLGVVHRGPGRSFVVADIPGLIEGAHQGVGLGHEFLRHIQRTRVLIYVVDAAATEGRDPRQDLATLRDELHAYEPALLERPGVVAANKVDLPTAAEHLSRLEEAARRWGLEMLPVSAATGEGIDRLLDRVEALLARAPAPQPLPAEARKVYRAGPDPRRIEVRREPDGAWTLHGPLLDRWVAMTDFANEEAVRWLLRRMERLGAEEALRAAGARNGDTVRLGPMELLLGDERGATEPDDADGGDAPAGARGGPEAPRHGR</sequence>
<keyword evidence="4 9" id="KW-0479">Metal-binding</keyword>
<feature type="binding site" evidence="9">
    <location>
        <position position="177"/>
    </location>
    <ligand>
        <name>Mg(2+)</name>
        <dbReference type="ChEBI" id="CHEBI:18420"/>
    </ligand>
</feature>
<comment type="function">
    <text evidence="9">An essential GTPase which binds GTP, GDP and possibly (p)ppGpp with moderate affinity, with high nucleotide exchange rates and a fairly low GTP hydrolysis rate. Plays a role in control of the cell cycle, stress response, ribosome biogenesis and in those bacteria that undergo differentiation, in morphogenesis control.</text>
</comment>
<dbReference type="PANTHER" id="PTHR11702:SF31">
    <property type="entry name" value="MITOCHONDRIAL RIBOSOME-ASSOCIATED GTPASE 2"/>
    <property type="match status" value="1"/>
</dbReference>
<comment type="cofactor">
    <cofactor evidence="1 9">
        <name>Mg(2+)</name>
        <dbReference type="ChEBI" id="CHEBI:18420"/>
    </cofactor>
</comment>
<dbReference type="NCBIfam" id="NF008955">
    <property type="entry name" value="PRK12297.1"/>
    <property type="match status" value="1"/>
</dbReference>
<dbReference type="PROSITE" id="PS51710">
    <property type="entry name" value="G_OBG"/>
    <property type="match status" value="1"/>
</dbReference>
<dbReference type="Gene3D" id="3.40.50.300">
    <property type="entry name" value="P-loop containing nucleotide triphosphate hydrolases"/>
    <property type="match status" value="1"/>
</dbReference>
<dbReference type="PRINTS" id="PR00326">
    <property type="entry name" value="GTP1OBG"/>
</dbReference>
<dbReference type="InterPro" id="IPR036726">
    <property type="entry name" value="GTP1_OBG_dom_sf"/>
</dbReference>
<reference evidence="14 15" key="1">
    <citation type="submission" date="2023-08" db="EMBL/GenBank/DDBJ databases">
        <title>Genome sequence of Thermaerobacter compostii strain Ins1, a spore-forming filamentous bacterium isolated from a deep geothermal reservoir.</title>
        <authorList>
            <person name="Bregnard D."/>
            <person name="Gonzalez D."/>
            <person name="Junier P."/>
        </authorList>
    </citation>
    <scope>NUCLEOTIDE SEQUENCE [LARGE SCALE GENOMIC DNA]</scope>
    <source>
        <strain evidence="14 15">Ins1</strain>
    </source>
</reference>
<dbReference type="SUPFAM" id="SSF82051">
    <property type="entry name" value="Obg GTP-binding protein N-terminal domain"/>
    <property type="match status" value="1"/>
</dbReference>
<dbReference type="NCBIfam" id="TIGR03595">
    <property type="entry name" value="Obg_CgtA_exten"/>
    <property type="match status" value="1"/>
</dbReference>
<protein>
    <recommendedName>
        <fullName evidence="9">GTPase Obg</fullName>
        <ecNumber evidence="9">3.6.5.-</ecNumber>
    </recommendedName>
    <alternativeName>
        <fullName evidence="9">GTP-binding protein Obg</fullName>
    </alternativeName>
</protein>
<dbReference type="Pfam" id="PF09269">
    <property type="entry name" value="DUF1967"/>
    <property type="match status" value="1"/>
</dbReference>
<dbReference type="RefSeq" id="WP_135224461.1">
    <property type="nucleotide sequence ID" value="NZ_CP132508.1"/>
</dbReference>
<evidence type="ECO:0000256" key="7">
    <source>
        <dbReference type="ARBA" id="ARBA00022842"/>
    </source>
</evidence>
<dbReference type="PROSITE" id="PS51883">
    <property type="entry name" value="OBG"/>
    <property type="match status" value="1"/>
</dbReference>
<feature type="binding site" evidence="9">
    <location>
        <begin position="316"/>
        <end position="318"/>
    </location>
    <ligand>
        <name>GTP</name>
        <dbReference type="ChEBI" id="CHEBI:37565"/>
    </ligand>
</feature>
<dbReference type="InterPro" id="IPR045086">
    <property type="entry name" value="OBG_GTPase"/>
</dbReference>
<dbReference type="Pfam" id="PF01018">
    <property type="entry name" value="GTP1_OBG"/>
    <property type="match status" value="1"/>
</dbReference>
<evidence type="ECO:0000256" key="2">
    <source>
        <dbReference type="ARBA" id="ARBA00007699"/>
    </source>
</evidence>
<dbReference type="NCBIfam" id="TIGR02729">
    <property type="entry name" value="Obg_CgtA"/>
    <property type="match status" value="1"/>
</dbReference>
<dbReference type="InterPro" id="IPR006074">
    <property type="entry name" value="GTP1-OBG_CS"/>
</dbReference>
<evidence type="ECO:0000259" key="12">
    <source>
        <dbReference type="PROSITE" id="PS51881"/>
    </source>
</evidence>
<dbReference type="Pfam" id="PF01926">
    <property type="entry name" value="MMR_HSR1"/>
    <property type="match status" value="1"/>
</dbReference>
<dbReference type="Proteomes" id="UP001304683">
    <property type="component" value="Chromosome"/>
</dbReference>
<evidence type="ECO:0000259" key="11">
    <source>
        <dbReference type="PROSITE" id="PS51710"/>
    </source>
</evidence>
<dbReference type="HAMAP" id="MF_01454">
    <property type="entry name" value="GTPase_Obg"/>
    <property type="match status" value="1"/>
</dbReference>
<dbReference type="PANTHER" id="PTHR11702">
    <property type="entry name" value="DEVELOPMENTALLY REGULATED GTP-BINDING PROTEIN-RELATED"/>
    <property type="match status" value="1"/>
</dbReference>
<feature type="binding site" evidence="9">
    <location>
        <position position="197"/>
    </location>
    <ligand>
        <name>Mg(2+)</name>
        <dbReference type="ChEBI" id="CHEBI:18420"/>
    </ligand>
</feature>
<dbReference type="InterPro" id="IPR036346">
    <property type="entry name" value="GTP-bd_prot_GTP1/OBG_C_sf"/>
</dbReference>